<gene>
    <name evidence="1" type="ORF">AYI70_g253</name>
</gene>
<comment type="caution">
    <text evidence="1">The sequence shown here is derived from an EMBL/GenBank/DDBJ whole genome shotgun (WGS) entry which is preliminary data.</text>
</comment>
<name>A0A1R1YHQ1_9FUNG</name>
<protein>
    <recommendedName>
        <fullName evidence="3">Tc1-like transposase DDE domain-containing protein</fullName>
    </recommendedName>
</protein>
<reference evidence="1 2" key="1">
    <citation type="submission" date="2017-01" db="EMBL/GenBank/DDBJ databases">
        <authorList>
            <person name="Mah S.A."/>
            <person name="Swanson W.J."/>
            <person name="Moy G.W."/>
            <person name="Vacquier V.D."/>
        </authorList>
    </citation>
    <scope>NUCLEOTIDE SEQUENCE [LARGE SCALE GENOMIC DNA]</scope>
    <source>
        <strain evidence="1 2">GSMNP</strain>
    </source>
</reference>
<dbReference type="STRING" id="133412.A0A1R1YHQ1"/>
<organism evidence="1 2">
    <name type="scientific">Smittium culicis</name>
    <dbReference type="NCBI Taxonomy" id="133412"/>
    <lineage>
        <taxon>Eukaryota</taxon>
        <taxon>Fungi</taxon>
        <taxon>Fungi incertae sedis</taxon>
        <taxon>Zoopagomycota</taxon>
        <taxon>Kickxellomycotina</taxon>
        <taxon>Harpellomycetes</taxon>
        <taxon>Harpellales</taxon>
        <taxon>Legeriomycetaceae</taxon>
        <taxon>Smittium</taxon>
    </lineage>
</organism>
<proteinExistence type="predicted"/>
<evidence type="ECO:0000313" key="2">
    <source>
        <dbReference type="Proteomes" id="UP000187283"/>
    </source>
</evidence>
<dbReference type="AlphaFoldDB" id="A0A1R1YHQ1"/>
<dbReference type="Proteomes" id="UP000187283">
    <property type="component" value="Unassembled WGS sequence"/>
</dbReference>
<evidence type="ECO:0008006" key="3">
    <source>
        <dbReference type="Google" id="ProtNLM"/>
    </source>
</evidence>
<sequence length="106" mass="12702">MVKKEFDIELSISTIHRCCSRFFYNLKRIRILAIIRNDEENLNARKEYSKTYTEYTATYDKEEFFFVDEVGFSVSLRPLYRRSKKGTCPVCVAHKKRSRLYQLVAQ</sequence>
<evidence type="ECO:0000313" key="1">
    <source>
        <dbReference type="EMBL" id="OMJ26335.1"/>
    </source>
</evidence>
<accession>A0A1R1YHQ1</accession>
<keyword evidence="2" id="KW-1185">Reference proteome</keyword>
<dbReference type="EMBL" id="LSSN01000031">
    <property type="protein sequence ID" value="OMJ26335.1"/>
    <property type="molecule type" value="Genomic_DNA"/>
</dbReference>
<dbReference type="OrthoDB" id="2194526at2759"/>